<dbReference type="GO" id="GO:0005762">
    <property type="term" value="C:mitochondrial large ribosomal subunit"/>
    <property type="evidence" value="ECO:0007669"/>
    <property type="project" value="TreeGrafter"/>
</dbReference>
<comment type="similarity">
    <text evidence="1">Belongs to the universal ribosomal protein uL23 family.</text>
</comment>
<evidence type="ECO:0000256" key="4">
    <source>
        <dbReference type="ARBA" id="ARBA00039977"/>
    </source>
</evidence>
<dbReference type="PANTHER" id="PTHR12059:SF5">
    <property type="entry name" value="LARGE RIBOSOMAL SUBUNIT PROTEIN UL23M"/>
    <property type="match status" value="1"/>
</dbReference>
<sequence length="248" mass="29198">MPRQRFVRVFDPDGPGFRLGKKKIYLPNHTITFIRKDRVPANWATFHVPLTFTKFDIRDYLWNIYNVKTTGVRSWVDSSKAVRKPRGGYYRPPPKKFMMVQLVKPFVWPKPPTDLEPWNKKLWQARTDSATEHFKAQAKIQAGRLPYPSEQGRDSTPRKRLAAQAEALLSGEKQWVEPDNLDSKWDKIAEAAKREREARAKKANIERDERARAEKQAKKERTEKLRQEREERREKAKMEAAVKEGEKQ</sequence>
<feature type="region of interest" description="Disordered" evidence="5">
    <location>
        <begin position="193"/>
        <end position="248"/>
    </location>
</feature>
<evidence type="ECO:0000256" key="3">
    <source>
        <dbReference type="ARBA" id="ARBA00023274"/>
    </source>
</evidence>
<organism evidence="6 7">
    <name type="scientific">Colletotrichum kahawae</name>
    <name type="common">Coffee berry disease fungus</name>
    <dbReference type="NCBI Taxonomy" id="34407"/>
    <lineage>
        <taxon>Eukaryota</taxon>
        <taxon>Fungi</taxon>
        <taxon>Dikarya</taxon>
        <taxon>Ascomycota</taxon>
        <taxon>Pezizomycotina</taxon>
        <taxon>Sordariomycetes</taxon>
        <taxon>Hypocreomycetidae</taxon>
        <taxon>Glomerellales</taxon>
        <taxon>Glomerellaceae</taxon>
        <taxon>Colletotrichum</taxon>
        <taxon>Colletotrichum gloeosporioides species complex</taxon>
    </lineage>
</organism>
<evidence type="ECO:0000313" key="7">
    <source>
        <dbReference type="Proteomes" id="UP001281614"/>
    </source>
</evidence>
<keyword evidence="3" id="KW-0687">Ribonucleoprotein</keyword>
<comment type="caution">
    <text evidence="6">The sequence shown here is derived from an EMBL/GenBank/DDBJ whole genome shotgun (WGS) entry which is preliminary data.</text>
</comment>
<evidence type="ECO:0000256" key="1">
    <source>
        <dbReference type="ARBA" id="ARBA00006700"/>
    </source>
</evidence>
<dbReference type="InterPro" id="IPR012677">
    <property type="entry name" value="Nucleotide-bd_a/b_plait_sf"/>
</dbReference>
<proteinExistence type="inferred from homology"/>
<dbReference type="AlphaFoldDB" id="A0AAE0CZ69"/>
<dbReference type="SUPFAM" id="SSF54189">
    <property type="entry name" value="Ribosomal proteins S24e, L23 and L15e"/>
    <property type="match status" value="1"/>
</dbReference>
<gene>
    <name evidence="6" type="ORF">CKAH01_09107</name>
</gene>
<dbReference type="EMBL" id="VYYT01000599">
    <property type="protein sequence ID" value="KAK2731231.1"/>
    <property type="molecule type" value="Genomic_DNA"/>
</dbReference>
<keyword evidence="2 6" id="KW-0689">Ribosomal protein</keyword>
<protein>
    <recommendedName>
        <fullName evidence="4">Large ribosomal subunit protein uL23m</fullName>
    </recommendedName>
</protein>
<accession>A0AAE0CZ69</accession>
<dbReference type="InterPro" id="IPR012678">
    <property type="entry name" value="Ribosomal_uL23/eL15/eS24_sf"/>
</dbReference>
<dbReference type="GO" id="GO:0032543">
    <property type="term" value="P:mitochondrial translation"/>
    <property type="evidence" value="ECO:0007669"/>
    <property type="project" value="TreeGrafter"/>
</dbReference>
<dbReference type="Gene3D" id="3.30.70.330">
    <property type="match status" value="1"/>
</dbReference>
<dbReference type="PANTHER" id="PTHR12059">
    <property type="entry name" value="RIBOSOMAL PROTEIN L23-RELATED"/>
    <property type="match status" value="1"/>
</dbReference>
<feature type="region of interest" description="Disordered" evidence="5">
    <location>
        <begin position="133"/>
        <end position="159"/>
    </location>
</feature>
<name>A0AAE0CZ69_COLKA</name>
<dbReference type="InterPro" id="IPR013025">
    <property type="entry name" value="Ribosomal_uL23-like"/>
</dbReference>
<dbReference type="Proteomes" id="UP001281614">
    <property type="component" value="Unassembled WGS sequence"/>
</dbReference>
<evidence type="ECO:0000256" key="5">
    <source>
        <dbReference type="SAM" id="MobiDB-lite"/>
    </source>
</evidence>
<dbReference type="GO" id="GO:0003735">
    <property type="term" value="F:structural constituent of ribosome"/>
    <property type="evidence" value="ECO:0007669"/>
    <property type="project" value="InterPro"/>
</dbReference>
<keyword evidence="7" id="KW-1185">Reference proteome</keyword>
<evidence type="ECO:0000313" key="6">
    <source>
        <dbReference type="EMBL" id="KAK2731231.1"/>
    </source>
</evidence>
<reference evidence="6" key="1">
    <citation type="submission" date="2023-02" db="EMBL/GenBank/DDBJ databases">
        <title>Colletotrichum kahawae CIFC_Que2 genome sequencing and assembly.</title>
        <authorList>
            <person name="Baroncelli R."/>
        </authorList>
    </citation>
    <scope>NUCLEOTIDE SEQUENCE</scope>
    <source>
        <strain evidence="6">CIFC_Que2</strain>
    </source>
</reference>
<dbReference type="Pfam" id="PF00276">
    <property type="entry name" value="Ribosomal_L23"/>
    <property type="match status" value="1"/>
</dbReference>
<evidence type="ECO:0000256" key="2">
    <source>
        <dbReference type="ARBA" id="ARBA00022980"/>
    </source>
</evidence>